<proteinExistence type="predicted"/>
<evidence type="ECO:0000313" key="2">
    <source>
        <dbReference type="Proteomes" id="UP000005426"/>
    </source>
</evidence>
<sequence>MFRIMSFSWLRDPDPRPRSCFNLPKIAPLTTIFVYPLPTQPGTLRPQLCSAAQRVADPVAQRLGPKVSCFVHGRAIAPIN</sequence>
<dbReference type="Proteomes" id="UP000005426">
    <property type="component" value="Unassembled WGS sequence"/>
</dbReference>
<organism evidence="1 2">
    <name type="scientific">Hypocrea atroviridis (strain ATCC 20476 / IMI 206040)</name>
    <name type="common">Trichoderma atroviride</name>
    <dbReference type="NCBI Taxonomy" id="452589"/>
    <lineage>
        <taxon>Eukaryota</taxon>
        <taxon>Fungi</taxon>
        <taxon>Dikarya</taxon>
        <taxon>Ascomycota</taxon>
        <taxon>Pezizomycotina</taxon>
        <taxon>Sordariomycetes</taxon>
        <taxon>Hypocreomycetidae</taxon>
        <taxon>Hypocreales</taxon>
        <taxon>Hypocreaceae</taxon>
        <taxon>Trichoderma</taxon>
    </lineage>
</organism>
<reference evidence="1 2" key="1">
    <citation type="journal article" date="2011" name="Genome Biol.">
        <title>Comparative genome sequence analysis underscores mycoparasitism as the ancestral life style of Trichoderma.</title>
        <authorList>
            <person name="Kubicek C.P."/>
            <person name="Herrera-Estrella A."/>
            <person name="Seidl-Seiboth V."/>
            <person name="Martinez D.A."/>
            <person name="Druzhinina I.S."/>
            <person name="Thon M."/>
            <person name="Zeilinger S."/>
            <person name="Casas-Flores S."/>
            <person name="Horwitz B.A."/>
            <person name="Mukherjee P.K."/>
            <person name="Mukherjee M."/>
            <person name="Kredics L."/>
            <person name="Alcaraz L.D."/>
            <person name="Aerts A."/>
            <person name="Antal Z."/>
            <person name="Atanasova L."/>
            <person name="Cervantes-Badillo M.G."/>
            <person name="Challacombe J."/>
            <person name="Chertkov O."/>
            <person name="McCluskey K."/>
            <person name="Coulpier F."/>
            <person name="Deshpande N."/>
            <person name="von Doehren H."/>
            <person name="Ebbole D.J."/>
            <person name="Esquivel-Naranjo E.U."/>
            <person name="Fekete E."/>
            <person name="Flipphi M."/>
            <person name="Glaser F."/>
            <person name="Gomez-Rodriguez E.Y."/>
            <person name="Gruber S."/>
            <person name="Han C."/>
            <person name="Henrissat B."/>
            <person name="Hermosa R."/>
            <person name="Hernandez-Onate M."/>
            <person name="Karaffa L."/>
            <person name="Kosti I."/>
            <person name="Le Crom S."/>
            <person name="Lindquist E."/>
            <person name="Lucas S."/>
            <person name="Luebeck M."/>
            <person name="Luebeck P.S."/>
            <person name="Margeot A."/>
            <person name="Metz B."/>
            <person name="Misra M."/>
            <person name="Nevalainen H."/>
            <person name="Omann M."/>
            <person name="Packer N."/>
            <person name="Perrone G."/>
            <person name="Uresti-Rivera E.E."/>
            <person name="Salamov A."/>
            <person name="Schmoll M."/>
            <person name="Seiboth B."/>
            <person name="Shapiro H."/>
            <person name="Sukno S."/>
            <person name="Tamayo-Ramos J.A."/>
            <person name="Tisch D."/>
            <person name="Wiest A."/>
            <person name="Wilkinson H.H."/>
            <person name="Zhang M."/>
            <person name="Coutinho P.M."/>
            <person name="Kenerley C.M."/>
            <person name="Monte E."/>
            <person name="Baker S.E."/>
            <person name="Grigoriev I.V."/>
        </authorList>
    </citation>
    <scope>NUCLEOTIDE SEQUENCE [LARGE SCALE GENOMIC DNA]</scope>
    <source>
        <strain evidence="2">ATCC 20476 / IMI 206040</strain>
    </source>
</reference>
<protein>
    <submittedName>
        <fullName evidence="1">Uncharacterized protein</fullName>
    </submittedName>
</protein>
<accession>G9P3A2</accession>
<dbReference type="EMBL" id="ABDG02000026">
    <property type="protein sequence ID" value="EHK42863.1"/>
    <property type="molecule type" value="Genomic_DNA"/>
</dbReference>
<dbReference type="HOGENOM" id="CLU_2590075_0_0_1"/>
<gene>
    <name evidence="1" type="ORF">TRIATDRAFT_300891</name>
</gene>
<evidence type="ECO:0000313" key="1">
    <source>
        <dbReference type="EMBL" id="EHK42863.1"/>
    </source>
</evidence>
<comment type="caution">
    <text evidence="1">The sequence shown here is derived from an EMBL/GenBank/DDBJ whole genome shotgun (WGS) entry which is preliminary data.</text>
</comment>
<name>G9P3A2_HYPAI</name>
<dbReference type="AlphaFoldDB" id="G9P3A2"/>
<keyword evidence="2" id="KW-1185">Reference proteome</keyword>